<protein>
    <submittedName>
        <fullName evidence="5">Helix-turn-helix domain-containing protein</fullName>
    </submittedName>
</protein>
<dbReference type="RefSeq" id="WP_171644480.1">
    <property type="nucleotide sequence ID" value="NZ_WHOA01000119.1"/>
</dbReference>
<dbReference type="PROSITE" id="PS01124">
    <property type="entry name" value="HTH_ARAC_FAMILY_2"/>
    <property type="match status" value="1"/>
</dbReference>
<gene>
    <name evidence="5" type="ORF">GC098_17490</name>
</gene>
<evidence type="ECO:0000313" key="6">
    <source>
        <dbReference type="Proteomes" id="UP000616779"/>
    </source>
</evidence>
<evidence type="ECO:0000256" key="2">
    <source>
        <dbReference type="ARBA" id="ARBA00023125"/>
    </source>
</evidence>
<dbReference type="PRINTS" id="PR00032">
    <property type="entry name" value="HTHARAC"/>
</dbReference>
<reference evidence="5 6" key="1">
    <citation type="submission" date="2019-10" db="EMBL/GenBank/DDBJ databases">
        <title>Description of Paenibacillus terrestris sp. nov.</title>
        <authorList>
            <person name="Carlier A."/>
            <person name="Qi S."/>
        </authorList>
    </citation>
    <scope>NUCLEOTIDE SEQUENCE [LARGE SCALE GENOMIC DNA]</scope>
    <source>
        <strain evidence="5 6">LMG 31458</strain>
    </source>
</reference>
<feature type="domain" description="HTH araC/xylS-type" evidence="4">
    <location>
        <begin position="21"/>
        <end position="119"/>
    </location>
</feature>
<dbReference type="InterPro" id="IPR009057">
    <property type="entry name" value="Homeodomain-like_sf"/>
</dbReference>
<dbReference type="InterPro" id="IPR018060">
    <property type="entry name" value="HTH_AraC"/>
</dbReference>
<dbReference type="SUPFAM" id="SSF46689">
    <property type="entry name" value="Homeodomain-like"/>
    <property type="match status" value="1"/>
</dbReference>
<keyword evidence="3" id="KW-0804">Transcription</keyword>
<keyword evidence="1" id="KW-0805">Transcription regulation</keyword>
<dbReference type="InterPro" id="IPR018062">
    <property type="entry name" value="HTH_AraC-typ_CS"/>
</dbReference>
<comment type="caution">
    <text evidence="5">The sequence shown here is derived from an EMBL/GenBank/DDBJ whole genome shotgun (WGS) entry which is preliminary data.</text>
</comment>
<dbReference type="PANTHER" id="PTHR43280">
    <property type="entry name" value="ARAC-FAMILY TRANSCRIPTIONAL REGULATOR"/>
    <property type="match status" value="1"/>
</dbReference>
<sequence>MCDKAENKNFAYFDKIIVTVLKALYYMRQLEDLRVNRDMGAATFNISSGYFSECFKTIIGRSFGEYMKALQIEKAKRLLVETKYPIYRIAEQTGYKDEKYFSKIFRERAGMNPAEYRKANEGSVETK</sequence>
<dbReference type="InterPro" id="IPR020449">
    <property type="entry name" value="Tscrpt_reg_AraC-type_HTH"/>
</dbReference>
<evidence type="ECO:0000256" key="3">
    <source>
        <dbReference type="ARBA" id="ARBA00023163"/>
    </source>
</evidence>
<dbReference type="PANTHER" id="PTHR43280:SF2">
    <property type="entry name" value="HTH-TYPE TRANSCRIPTIONAL REGULATOR EXSA"/>
    <property type="match status" value="1"/>
</dbReference>
<accession>A0ABX1XXD9</accession>
<dbReference type="PROSITE" id="PS00041">
    <property type="entry name" value="HTH_ARAC_FAMILY_1"/>
    <property type="match status" value="1"/>
</dbReference>
<proteinExistence type="predicted"/>
<evidence type="ECO:0000256" key="1">
    <source>
        <dbReference type="ARBA" id="ARBA00023015"/>
    </source>
</evidence>
<evidence type="ECO:0000259" key="4">
    <source>
        <dbReference type="PROSITE" id="PS01124"/>
    </source>
</evidence>
<keyword evidence="6" id="KW-1185">Reference proteome</keyword>
<dbReference type="Pfam" id="PF12833">
    <property type="entry name" value="HTH_18"/>
    <property type="match status" value="1"/>
</dbReference>
<dbReference type="EMBL" id="WHOA01000119">
    <property type="protein sequence ID" value="NOU73192.1"/>
    <property type="molecule type" value="Genomic_DNA"/>
</dbReference>
<keyword evidence="2" id="KW-0238">DNA-binding</keyword>
<evidence type="ECO:0000313" key="5">
    <source>
        <dbReference type="EMBL" id="NOU73192.1"/>
    </source>
</evidence>
<dbReference type="Gene3D" id="1.10.10.60">
    <property type="entry name" value="Homeodomain-like"/>
    <property type="match status" value="2"/>
</dbReference>
<dbReference type="Proteomes" id="UP000616779">
    <property type="component" value="Unassembled WGS sequence"/>
</dbReference>
<dbReference type="SMART" id="SM00342">
    <property type="entry name" value="HTH_ARAC"/>
    <property type="match status" value="1"/>
</dbReference>
<name>A0ABX1XXD9_9BACL</name>
<organism evidence="5 6">
    <name type="scientific">Paenibacillus phytorum</name>
    <dbReference type="NCBI Taxonomy" id="2654977"/>
    <lineage>
        <taxon>Bacteria</taxon>
        <taxon>Bacillati</taxon>
        <taxon>Bacillota</taxon>
        <taxon>Bacilli</taxon>
        <taxon>Bacillales</taxon>
        <taxon>Paenibacillaceae</taxon>
        <taxon>Paenibacillus</taxon>
    </lineage>
</organism>